<feature type="transmembrane region" description="Helical" evidence="1">
    <location>
        <begin position="221"/>
        <end position="253"/>
    </location>
</feature>
<proteinExistence type="predicted"/>
<gene>
    <name evidence="2" type="ORF">GCM10009765_39000</name>
</gene>
<organism evidence="2 3">
    <name type="scientific">Fodinicola feengrottensis</name>
    <dbReference type="NCBI Taxonomy" id="435914"/>
    <lineage>
        <taxon>Bacteria</taxon>
        <taxon>Bacillati</taxon>
        <taxon>Actinomycetota</taxon>
        <taxon>Actinomycetes</taxon>
        <taxon>Mycobacteriales</taxon>
        <taxon>Fodinicola</taxon>
    </lineage>
</organism>
<feature type="transmembrane region" description="Helical" evidence="1">
    <location>
        <begin position="151"/>
        <end position="177"/>
    </location>
</feature>
<evidence type="ECO:0000256" key="1">
    <source>
        <dbReference type="SAM" id="Phobius"/>
    </source>
</evidence>
<keyword evidence="1" id="KW-0812">Transmembrane</keyword>
<dbReference type="EMBL" id="BAAANY010000014">
    <property type="protein sequence ID" value="GAA1685930.1"/>
    <property type="molecule type" value="Genomic_DNA"/>
</dbReference>
<keyword evidence="3" id="KW-1185">Reference proteome</keyword>
<keyword evidence="1" id="KW-0472">Membrane</keyword>
<evidence type="ECO:0000313" key="2">
    <source>
        <dbReference type="EMBL" id="GAA1685930.1"/>
    </source>
</evidence>
<reference evidence="2 3" key="1">
    <citation type="journal article" date="2019" name="Int. J. Syst. Evol. Microbiol.">
        <title>The Global Catalogue of Microorganisms (GCM) 10K type strain sequencing project: providing services to taxonomists for standard genome sequencing and annotation.</title>
        <authorList>
            <consortium name="The Broad Institute Genomics Platform"/>
            <consortium name="The Broad Institute Genome Sequencing Center for Infectious Disease"/>
            <person name="Wu L."/>
            <person name="Ma J."/>
        </authorList>
    </citation>
    <scope>NUCLEOTIDE SEQUENCE [LARGE SCALE GENOMIC DNA]</scope>
    <source>
        <strain evidence="2 3">JCM 14718</strain>
    </source>
</reference>
<comment type="caution">
    <text evidence="2">The sequence shown here is derived from an EMBL/GenBank/DDBJ whole genome shotgun (WGS) entry which is preliminary data.</text>
</comment>
<feature type="transmembrane region" description="Helical" evidence="1">
    <location>
        <begin position="60"/>
        <end position="86"/>
    </location>
</feature>
<evidence type="ECO:0000313" key="3">
    <source>
        <dbReference type="Proteomes" id="UP001500618"/>
    </source>
</evidence>
<feature type="transmembrane region" description="Helical" evidence="1">
    <location>
        <begin position="259"/>
        <end position="284"/>
    </location>
</feature>
<keyword evidence="1" id="KW-1133">Transmembrane helix</keyword>
<feature type="transmembrane region" description="Helical" evidence="1">
    <location>
        <begin position="183"/>
        <end position="200"/>
    </location>
</feature>
<protein>
    <recommendedName>
        <fullName evidence="4">Glycerophosphoryl diester phosphodiesterase membrane domain-containing protein</fullName>
    </recommendedName>
</protein>
<dbReference type="Proteomes" id="UP001500618">
    <property type="component" value="Unassembled WGS sequence"/>
</dbReference>
<feature type="transmembrane region" description="Helical" evidence="1">
    <location>
        <begin position="92"/>
        <end position="115"/>
    </location>
</feature>
<evidence type="ECO:0008006" key="4">
    <source>
        <dbReference type="Google" id="ProtNLM"/>
    </source>
</evidence>
<sequence>MVATADAAAAVTAANPAQASPGVAEADVRGVPSIPMRPLAVGEVIDYSWDMVRRWPRISLTLGALTTVAVQLVALPMAALVAVVAATVDTNGVAGTLALLLSIAGATFAVTALTYTGTAALSGMLSIVADDAVTGVEPSLRRVRRKMRGRWPALIGVSLVIGAIESIASLISSFLLLSIGWMAVQPLTSMAAPTTVLERLNPFRAIRRSAALSGRDSGRVILIRFLASVIQSVLTLVTGAIYGGGALLLLGFLGETTPVLLGLLFGAELVALVTGALIAPFVAFNSGVLYADRRMRGEGLDIEVLLANRRRRRGVAR</sequence>
<dbReference type="RefSeq" id="WP_163572983.1">
    <property type="nucleotide sequence ID" value="NZ_BAAANY010000014.1"/>
</dbReference>
<name>A0ABN2HDV1_9ACTN</name>
<accession>A0ABN2HDV1</accession>